<dbReference type="PANTHER" id="PTHR35526">
    <property type="entry name" value="ANTI-SIGMA-F FACTOR RSBW-RELATED"/>
    <property type="match status" value="1"/>
</dbReference>
<accession>A0ABR8Z1Q4</accession>
<keyword evidence="1" id="KW-0418">Kinase</keyword>
<evidence type="ECO:0000256" key="2">
    <source>
        <dbReference type="SAM" id="MobiDB-lite"/>
    </source>
</evidence>
<dbReference type="RefSeq" id="WP_251838945.1">
    <property type="nucleotide sequence ID" value="NZ_JACSPO010000001.1"/>
</dbReference>
<name>A0ABR8Z1Q4_9MICO</name>
<evidence type="ECO:0000256" key="1">
    <source>
        <dbReference type="ARBA" id="ARBA00022527"/>
    </source>
</evidence>
<dbReference type="SUPFAM" id="SSF55874">
    <property type="entry name" value="ATPase domain of HSP90 chaperone/DNA topoisomerase II/histidine kinase"/>
    <property type="match status" value="1"/>
</dbReference>
<sequence length="133" mass="14332">MLGSWPFMRAAELAGLRRSMAEAVDDGAGPPARAEQLLLLVTCELATNALRHGAGPGVVTLSQHGRSWLVDVRDRAGGTTPAHRPTDDGRAGGHGLRILDRATTEWGWYPEPGREAKHVWAVVPTGRTKEGHR</sequence>
<feature type="compositionally biased region" description="Basic and acidic residues" evidence="2">
    <location>
        <begin position="84"/>
        <end position="95"/>
    </location>
</feature>
<organism evidence="4 5">
    <name type="scientific">Oceanitalea stevensii</name>
    <dbReference type="NCBI Taxonomy" id="2763072"/>
    <lineage>
        <taxon>Bacteria</taxon>
        <taxon>Bacillati</taxon>
        <taxon>Actinomycetota</taxon>
        <taxon>Actinomycetes</taxon>
        <taxon>Micrococcales</taxon>
        <taxon>Bogoriellaceae</taxon>
        <taxon>Georgenia</taxon>
    </lineage>
</organism>
<evidence type="ECO:0000313" key="4">
    <source>
        <dbReference type="EMBL" id="MBD8061891.1"/>
    </source>
</evidence>
<keyword evidence="4" id="KW-0067">ATP-binding</keyword>
<dbReference type="EMBL" id="JACSPO010000001">
    <property type="protein sequence ID" value="MBD8061891.1"/>
    <property type="molecule type" value="Genomic_DNA"/>
</dbReference>
<dbReference type="InterPro" id="IPR036890">
    <property type="entry name" value="HATPase_C_sf"/>
</dbReference>
<evidence type="ECO:0000259" key="3">
    <source>
        <dbReference type="Pfam" id="PF13581"/>
    </source>
</evidence>
<protein>
    <submittedName>
        <fullName evidence="4">ATP-binding protein</fullName>
    </submittedName>
</protein>
<dbReference type="PANTHER" id="PTHR35526:SF3">
    <property type="entry name" value="ANTI-SIGMA-F FACTOR RSBW"/>
    <property type="match status" value="1"/>
</dbReference>
<proteinExistence type="predicted"/>
<dbReference type="Proteomes" id="UP000661894">
    <property type="component" value="Unassembled WGS sequence"/>
</dbReference>
<keyword evidence="5" id="KW-1185">Reference proteome</keyword>
<feature type="region of interest" description="Disordered" evidence="2">
    <location>
        <begin position="76"/>
        <end position="95"/>
    </location>
</feature>
<evidence type="ECO:0000313" key="5">
    <source>
        <dbReference type="Proteomes" id="UP000661894"/>
    </source>
</evidence>
<comment type="caution">
    <text evidence="4">The sequence shown here is derived from an EMBL/GenBank/DDBJ whole genome shotgun (WGS) entry which is preliminary data.</text>
</comment>
<dbReference type="Pfam" id="PF13581">
    <property type="entry name" value="HATPase_c_2"/>
    <property type="match status" value="1"/>
</dbReference>
<gene>
    <name evidence="4" type="ORF">H9624_06095</name>
</gene>
<dbReference type="Gene3D" id="3.30.565.10">
    <property type="entry name" value="Histidine kinase-like ATPase, C-terminal domain"/>
    <property type="match status" value="1"/>
</dbReference>
<keyword evidence="1" id="KW-0723">Serine/threonine-protein kinase</keyword>
<reference evidence="4 5" key="1">
    <citation type="submission" date="2020-08" db="EMBL/GenBank/DDBJ databases">
        <title>A Genomic Blueprint of the Chicken Gut Microbiome.</title>
        <authorList>
            <person name="Gilroy R."/>
            <person name="Ravi A."/>
            <person name="Getino M."/>
            <person name="Pursley I."/>
            <person name="Horton D.L."/>
            <person name="Alikhan N.-F."/>
            <person name="Baker D."/>
            <person name="Gharbi K."/>
            <person name="Hall N."/>
            <person name="Watson M."/>
            <person name="Adriaenssens E.M."/>
            <person name="Foster-Nyarko E."/>
            <person name="Jarju S."/>
            <person name="Secka A."/>
            <person name="Antonio M."/>
            <person name="Oren A."/>
            <person name="Chaudhuri R."/>
            <person name="La Ragione R.M."/>
            <person name="Hildebrand F."/>
            <person name="Pallen M.J."/>
        </authorList>
    </citation>
    <scope>NUCLEOTIDE SEQUENCE [LARGE SCALE GENOMIC DNA]</scope>
    <source>
        <strain evidence="4 5">Sa1BUA1</strain>
    </source>
</reference>
<dbReference type="InterPro" id="IPR050267">
    <property type="entry name" value="Anti-sigma-factor_SerPK"/>
</dbReference>
<dbReference type="InterPro" id="IPR003594">
    <property type="entry name" value="HATPase_dom"/>
</dbReference>
<keyword evidence="4" id="KW-0547">Nucleotide-binding</keyword>
<feature type="domain" description="Histidine kinase/HSP90-like ATPase" evidence="3">
    <location>
        <begin position="11"/>
        <end position="106"/>
    </location>
</feature>
<dbReference type="CDD" id="cd16936">
    <property type="entry name" value="HATPase_RsbW-like"/>
    <property type="match status" value="1"/>
</dbReference>
<dbReference type="GO" id="GO:0005524">
    <property type="term" value="F:ATP binding"/>
    <property type="evidence" value="ECO:0007669"/>
    <property type="project" value="UniProtKB-KW"/>
</dbReference>
<keyword evidence="1" id="KW-0808">Transferase</keyword>